<dbReference type="GO" id="GO:0005694">
    <property type="term" value="C:chromosome"/>
    <property type="evidence" value="ECO:0007669"/>
    <property type="project" value="TreeGrafter"/>
</dbReference>
<sequence length="311" mass="34512">MTDHENTEKGAEMAERREPRRGLGRGLSALMSDVEVRPAADPSASSRNPDRLIPIEKLFPNKDQPRRTFTQDQLDELAESIRTKGIIQPIIVRPRPNAEGEYEIVAGERRWRAAQMAKLHEVPALIRDFDDIEVLEVAIIENIQRADLNAIEEAAGYKQLMFRFGHTQEKIAEALGKSRSHIANLLRLLNLPETVQTMVVEGQLTAGHARTLITSEQPEELAKEIVRRKLSVRQAEQMARPGAAKTSRRAAADAAPQKDADTRALEGDLSAALGMKVSIQNQPGGESGKLMISYDNFDDLDRLCAILSAAR</sequence>
<organism evidence="7 8">
    <name type="scientific">Salipiger marinus</name>
    <dbReference type="NCBI Taxonomy" id="555512"/>
    <lineage>
        <taxon>Bacteria</taxon>
        <taxon>Pseudomonadati</taxon>
        <taxon>Pseudomonadota</taxon>
        <taxon>Alphaproteobacteria</taxon>
        <taxon>Rhodobacterales</taxon>
        <taxon>Roseobacteraceae</taxon>
        <taxon>Salipiger</taxon>
    </lineage>
</organism>
<dbReference type="EMBL" id="FNEJ01000010">
    <property type="protein sequence ID" value="SDI78873.1"/>
    <property type="molecule type" value="Genomic_DNA"/>
</dbReference>
<dbReference type="InterPro" id="IPR057240">
    <property type="entry name" value="ParB_dimer_C"/>
</dbReference>
<keyword evidence="2" id="KW-0159">Chromosome partition</keyword>
<dbReference type="SMART" id="SM00470">
    <property type="entry name" value="ParB"/>
    <property type="match status" value="1"/>
</dbReference>
<evidence type="ECO:0000256" key="2">
    <source>
        <dbReference type="ARBA" id="ARBA00022829"/>
    </source>
</evidence>
<keyword evidence="3 7" id="KW-0238">DNA-binding</keyword>
<dbReference type="InterPro" id="IPR003115">
    <property type="entry name" value="ParB_N"/>
</dbReference>
<dbReference type="FunFam" id="3.90.1530.30:FF:000001">
    <property type="entry name" value="Chromosome partitioning protein ParB"/>
    <property type="match status" value="1"/>
</dbReference>
<comment type="function">
    <text evidence="4">Involved in chromosome partition. Localize to both poles of the predivisional cell following completion of DNA replication. Binds to the DNA origin of replication.</text>
</comment>
<dbReference type="SUPFAM" id="SSF110849">
    <property type="entry name" value="ParB/Sulfiredoxin"/>
    <property type="match status" value="1"/>
</dbReference>
<dbReference type="Proteomes" id="UP000199093">
    <property type="component" value="Unassembled WGS sequence"/>
</dbReference>
<dbReference type="Pfam" id="PF02195">
    <property type="entry name" value="ParB_N"/>
    <property type="match status" value="1"/>
</dbReference>
<dbReference type="NCBIfam" id="TIGR00180">
    <property type="entry name" value="parB_part"/>
    <property type="match status" value="1"/>
</dbReference>
<evidence type="ECO:0000313" key="7">
    <source>
        <dbReference type="EMBL" id="SDI78873.1"/>
    </source>
</evidence>
<dbReference type="CDD" id="cd16393">
    <property type="entry name" value="SPO0J_N"/>
    <property type="match status" value="1"/>
</dbReference>
<feature type="domain" description="ParB-like N-terminal" evidence="6">
    <location>
        <begin position="51"/>
        <end position="143"/>
    </location>
</feature>
<dbReference type="InterPro" id="IPR004437">
    <property type="entry name" value="ParB/RepB/Spo0J"/>
</dbReference>
<comment type="similarity">
    <text evidence="1">Belongs to the ParB family.</text>
</comment>
<accession>A0A1G8NFA6</accession>
<evidence type="ECO:0000256" key="5">
    <source>
        <dbReference type="SAM" id="MobiDB-lite"/>
    </source>
</evidence>
<dbReference type="InterPro" id="IPR041468">
    <property type="entry name" value="HTH_ParB/Spo0J"/>
</dbReference>
<dbReference type="GO" id="GO:0007059">
    <property type="term" value="P:chromosome segregation"/>
    <property type="evidence" value="ECO:0007669"/>
    <property type="project" value="UniProtKB-KW"/>
</dbReference>
<dbReference type="AlphaFoldDB" id="A0A1G8NFA6"/>
<dbReference type="GO" id="GO:0003677">
    <property type="term" value="F:DNA binding"/>
    <property type="evidence" value="ECO:0007669"/>
    <property type="project" value="UniProtKB-KW"/>
</dbReference>
<feature type="region of interest" description="Disordered" evidence="5">
    <location>
        <begin position="1"/>
        <end position="28"/>
    </location>
</feature>
<keyword evidence="8" id="KW-1185">Reference proteome</keyword>
<gene>
    <name evidence="7" type="ORF">SAMN04487993_101034</name>
</gene>
<evidence type="ECO:0000256" key="4">
    <source>
        <dbReference type="ARBA" id="ARBA00025472"/>
    </source>
</evidence>
<dbReference type="Gene3D" id="1.10.10.2830">
    <property type="match status" value="1"/>
</dbReference>
<dbReference type="PANTHER" id="PTHR33375">
    <property type="entry name" value="CHROMOSOME-PARTITIONING PROTEIN PARB-RELATED"/>
    <property type="match status" value="1"/>
</dbReference>
<protein>
    <submittedName>
        <fullName evidence="7">Chromosome segregation DNA-binding protein</fullName>
    </submittedName>
</protein>
<dbReference type="Pfam" id="PF23552">
    <property type="entry name" value="ParB_C"/>
    <property type="match status" value="1"/>
</dbReference>
<proteinExistence type="inferred from homology"/>
<evidence type="ECO:0000256" key="1">
    <source>
        <dbReference type="ARBA" id="ARBA00006295"/>
    </source>
</evidence>
<reference evidence="7 8" key="1">
    <citation type="submission" date="2016-10" db="EMBL/GenBank/DDBJ databases">
        <authorList>
            <person name="de Groot N.N."/>
        </authorList>
    </citation>
    <scope>NUCLEOTIDE SEQUENCE [LARGE SCALE GENOMIC DNA]</scope>
    <source>
        <strain evidence="7 8">DSM 26424</strain>
    </source>
</reference>
<dbReference type="STRING" id="555512.SAMN04487993_101034"/>
<feature type="compositionally biased region" description="Basic and acidic residues" evidence="5">
    <location>
        <begin position="1"/>
        <end position="21"/>
    </location>
</feature>
<evidence type="ECO:0000256" key="3">
    <source>
        <dbReference type="ARBA" id="ARBA00023125"/>
    </source>
</evidence>
<dbReference type="PANTHER" id="PTHR33375:SF1">
    <property type="entry name" value="CHROMOSOME-PARTITIONING PROTEIN PARB-RELATED"/>
    <property type="match status" value="1"/>
</dbReference>
<dbReference type="FunFam" id="1.10.10.2830:FF:000001">
    <property type="entry name" value="Chromosome partitioning protein ParB"/>
    <property type="match status" value="1"/>
</dbReference>
<dbReference type="Pfam" id="PF17762">
    <property type="entry name" value="HTH_ParB"/>
    <property type="match status" value="1"/>
</dbReference>
<dbReference type="GO" id="GO:0045881">
    <property type="term" value="P:positive regulation of sporulation resulting in formation of a cellular spore"/>
    <property type="evidence" value="ECO:0007669"/>
    <property type="project" value="TreeGrafter"/>
</dbReference>
<dbReference type="InterPro" id="IPR036086">
    <property type="entry name" value="ParB/Sulfiredoxin_sf"/>
</dbReference>
<evidence type="ECO:0000313" key="8">
    <source>
        <dbReference type="Proteomes" id="UP000199093"/>
    </source>
</evidence>
<name>A0A1G8NFA6_9RHOB</name>
<feature type="region of interest" description="Disordered" evidence="5">
    <location>
        <begin position="236"/>
        <end position="262"/>
    </location>
</feature>
<dbReference type="Gene3D" id="3.90.1530.30">
    <property type="match status" value="1"/>
</dbReference>
<dbReference type="InterPro" id="IPR050336">
    <property type="entry name" value="Chromosome_partition/occlusion"/>
</dbReference>
<evidence type="ECO:0000259" key="6">
    <source>
        <dbReference type="SMART" id="SM00470"/>
    </source>
</evidence>